<keyword evidence="2" id="KW-1185">Reference proteome</keyword>
<dbReference type="InterPro" id="IPR025048">
    <property type="entry name" value="DUF3987"/>
</dbReference>
<dbReference type="AlphaFoldDB" id="A0A239JAQ1"/>
<name>A0A239JAQ1_9BURK</name>
<proteinExistence type="predicted"/>
<evidence type="ECO:0000313" key="2">
    <source>
        <dbReference type="Proteomes" id="UP000198284"/>
    </source>
</evidence>
<dbReference type="Pfam" id="PF13148">
    <property type="entry name" value="DUF3987"/>
    <property type="match status" value="1"/>
</dbReference>
<gene>
    <name evidence="1" type="ORF">SAMN06265795_11252</name>
</gene>
<reference evidence="1 2" key="1">
    <citation type="submission" date="2017-06" db="EMBL/GenBank/DDBJ databases">
        <authorList>
            <person name="Kim H.J."/>
            <person name="Triplett B.A."/>
        </authorList>
    </citation>
    <scope>NUCLEOTIDE SEQUENCE [LARGE SCALE GENOMIC DNA]</scope>
    <source>
        <strain evidence="1 2">U15</strain>
    </source>
</reference>
<sequence length="527" mass="58407">MSLTDFNDLNRIAGEEAVRTCVEAAVEPAVLNTVETNSWPKPTPLPCSLPAVQPFDPDLLPVAFRAFVEDVAHRMQCPPDYVAVGLLVAASSVVGARVVIQPKAQDDWTVVPNLWGLIIGRPGVMKSPALSEALHPLNRLQSDEQQIWKSAHEGWRLDFKLAELQAAENEKKAKSLSVKDPASARILLHPIDLPPEPAPRRFIVNDPTVEALGELLKVNPWGTMVYRDELYGLLSSMDRQGQEGGRAFYLQGHDGNQSYVVDRIGRGEVLIPRVCLALLGGIQPGRLQEYVRSAVKGGSGDDGLLQRFSLAVWPDIRTEFCDIDQPPDVDAKRKIMDVFSRLAAIEPANDTEPTICHFDPAAQELFSEWRIPFEIELRGGELHPAMESHLAKYRKLIPSLALLFALIDTPDAGSIGKKELLRALAWSEYLRSHANRLYAAAVIPEAAGAELLLKHIRNGKLERQFTPRLVIQKGWTGLNTPDTVRKAADVLIEYDWLRREIQLSQDPGGRGRPSERYLINPAAFAKG</sequence>
<evidence type="ECO:0008006" key="3">
    <source>
        <dbReference type="Google" id="ProtNLM"/>
    </source>
</evidence>
<evidence type="ECO:0000313" key="1">
    <source>
        <dbReference type="EMBL" id="SNT03096.1"/>
    </source>
</evidence>
<dbReference type="RefSeq" id="WP_089400395.1">
    <property type="nucleotide sequence ID" value="NZ_FZOT01000012.1"/>
</dbReference>
<dbReference type="OrthoDB" id="784829at2"/>
<accession>A0A239JAQ1</accession>
<dbReference type="EMBL" id="FZOT01000012">
    <property type="protein sequence ID" value="SNT03096.1"/>
    <property type="molecule type" value="Genomic_DNA"/>
</dbReference>
<organism evidence="1 2">
    <name type="scientific">Noviherbaspirillum humi</name>
    <dbReference type="NCBI Taxonomy" id="1688639"/>
    <lineage>
        <taxon>Bacteria</taxon>
        <taxon>Pseudomonadati</taxon>
        <taxon>Pseudomonadota</taxon>
        <taxon>Betaproteobacteria</taxon>
        <taxon>Burkholderiales</taxon>
        <taxon>Oxalobacteraceae</taxon>
        <taxon>Noviherbaspirillum</taxon>
    </lineage>
</organism>
<protein>
    <recommendedName>
        <fullName evidence="3">DUF3987 domain-containing protein</fullName>
    </recommendedName>
</protein>
<dbReference type="Proteomes" id="UP000198284">
    <property type="component" value="Unassembled WGS sequence"/>
</dbReference>